<dbReference type="EMBL" id="CAKLBY020000258">
    <property type="protein sequence ID" value="CAK7940600.1"/>
    <property type="molecule type" value="Genomic_DNA"/>
</dbReference>
<evidence type="ECO:0000313" key="4">
    <source>
        <dbReference type="Proteomes" id="UP001162060"/>
    </source>
</evidence>
<evidence type="ECO:0000313" key="2">
    <source>
        <dbReference type="EMBL" id="CAK7940600.1"/>
    </source>
</evidence>
<name>A0AAV1V2X6_9STRA</name>
<comment type="caution">
    <text evidence="3">The sequence shown here is derived from an EMBL/GenBank/DDBJ whole genome shotgun (WGS) entry which is preliminary data.</text>
</comment>
<protein>
    <submittedName>
        <fullName evidence="3">Uncharacterized protein</fullName>
    </submittedName>
</protein>
<feature type="region of interest" description="Disordered" evidence="1">
    <location>
        <begin position="1"/>
        <end position="30"/>
    </location>
</feature>
<dbReference type="EMBL" id="CAKLBY020000258">
    <property type="protein sequence ID" value="CAK7940602.1"/>
    <property type="molecule type" value="Genomic_DNA"/>
</dbReference>
<sequence>MSAELDGNHSKNALRRRSGPASSHIEAGRRRQKERLICIANQARLVSDPPDDGISVGLLERMNGVGLAAEGSLSIPQIRDRGHRETNVVGRDSGNEVGDAHSWSRPFTRFISGRDVGSGRIWGPRRRAYHPQSSDLDGESRDGDEGLVGCRSGDPVGIVGDPVGPRWRGDPGRSGTAGVCPPRSGDPGDRSRSGDRNMVGPSDEISEGAVVAKSLLKFCTRIGGHTFKAPLTGGKGGHETRRSNTEVEDDLNGIGEPIQLSLDEWV</sequence>
<gene>
    <name evidence="2" type="ORF">PM001_LOCUS25750</name>
    <name evidence="3" type="ORF">PM001_LOCUS25752</name>
</gene>
<dbReference type="Proteomes" id="UP001162060">
    <property type="component" value="Unassembled WGS sequence"/>
</dbReference>
<dbReference type="AlphaFoldDB" id="A0AAV1V2X6"/>
<organism evidence="3 4">
    <name type="scientific">Peronospora matthiolae</name>
    <dbReference type="NCBI Taxonomy" id="2874970"/>
    <lineage>
        <taxon>Eukaryota</taxon>
        <taxon>Sar</taxon>
        <taxon>Stramenopiles</taxon>
        <taxon>Oomycota</taxon>
        <taxon>Peronosporomycetes</taxon>
        <taxon>Peronosporales</taxon>
        <taxon>Peronosporaceae</taxon>
        <taxon>Peronospora</taxon>
    </lineage>
</organism>
<evidence type="ECO:0000256" key="1">
    <source>
        <dbReference type="SAM" id="MobiDB-lite"/>
    </source>
</evidence>
<feature type="region of interest" description="Disordered" evidence="1">
    <location>
        <begin position="121"/>
        <end position="205"/>
    </location>
</feature>
<feature type="compositionally biased region" description="Low complexity" evidence="1">
    <location>
        <begin position="153"/>
        <end position="165"/>
    </location>
</feature>
<reference evidence="3" key="1">
    <citation type="submission" date="2024-01" db="EMBL/GenBank/DDBJ databases">
        <authorList>
            <person name="Webb A."/>
        </authorList>
    </citation>
    <scope>NUCLEOTIDE SEQUENCE</scope>
    <source>
        <strain evidence="3">Pm1</strain>
    </source>
</reference>
<accession>A0AAV1V2X6</accession>
<evidence type="ECO:0000313" key="3">
    <source>
        <dbReference type="EMBL" id="CAK7940602.1"/>
    </source>
</evidence>
<proteinExistence type="predicted"/>
<feature type="compositionally biased region" description="Basic and acidic residues" evidence="1">
    <location>
        <begin position="236"/>
        <end position="245"/>
    </location>
</feature>
<feature type="compositionally biased region" description="Basic and acidic residues" evidence="1">
    <location>
        <begin position="186"/>
        <end position="195"/>
    </location>
</feature>
<feature type="region of interest" description="Disordered" evidence="1">
    <location>
        <begin position="230"/>
        <end position="255"/>
    </location>
</feature>